<name>L0DKF1_SINAD</name>
<organism evidence="3 4">
    <name type="scientific">Singulisphaera acidiphila (strain ATCC BAA-1392 / DSM 18658 / VKM B-2454 / MOB10)</name>
    <dbReference type="NCBI Taxonomy" id="886293"/>
    <lineage>
        <taxon>Bacteria</taxon>
        <taxon>Pseudomonadati</taxon>
        <taxon>Planctomycetota</taxon>
        <taxon>Planctomycetia</taxon>
        <taxon>Isosphaerales</taxon>
        <taxon>Isosphaeraceae</taxon>
        <taxon>Singulisphaera</taxon>
    </lineage>
</organism>
<gene>
    <name evidence="3" type="ordered locus">Sinac_4980</name>
</gene>
<dbReference type="KEGG" id="saci:Sinac_4980"/>
<dbReference type="EMBL" id="CP003364">
    <property type="protein sequence ID" value="AGA29136.1"/>
    <property type="molecule type" value="Genomic_DNA"/>
</dbReference>
<dbReference type="Proteomes" id="UP000010798">
    <property type="component" value="Chromosome"/>
</dbReference>
<reference evidence="3 4" key="1">
    <citation type="submission" date="2012-02" db="EMBL/GenBank/DDBJ databases">
        <title>Complete sequence of chromosome of Singulisphaera acidiphila DSM 18658.</title>
        <authorList>
            <consortium name="US DOE Joint Genome Institute (JGI-PGF)"/>
            <person name="Lucas S."/>
            <person name="Copeland A."/>
            <person name="Lapidus A."/>
            <person name="Glavina del Rio T."/>
            <person name="Dalin E."/>
            <person name="Tice H."/>
            <person name="Bruce D."/>
            <person name="Goodwin L."/>
            <person name="Pitluck S."/>
            <person name="Peters L."/>
            <person name="Ovchinnikova G."/>
            <person name="Chertkov O."/>
            <person name="Kyrpides N."/>
            <person name="Mavromatis K."/>
            <person name="Ivanova N."/>
            <person name="Brettin T."/>
            <person name="Detter J.C."/>
            <person name="Han C."/>
            <person name="Larimer F."/>
            <person name="Land M."/>
            <person name="Hauser L."/>
            <person name="Markowitz V."/>
            <person name="Cheng J.-F."/>
            <person name="Hugenholtz P."/>
            <person name="Woyke T."/>
            <person name="Wu D."/>
            <person name="Tindall B."/>
            <person name="Pomrenke H."/>
            <person name="Brambilla E."/>
            <person name="Klenk H.-P."/>
            <person name="Eisen J.A."/>
        </authorList>
    </citation>
    <scope>NUCLEOTIDE SEQUENCE [LARGE SCALE GENOMIC DNA]</scope>
    <source>
        <strain evidence="4">ATCC BAA-1392 / DSM 18658 / VKM B-2454 / MOB10</strain>
    </source>
</reference>
<dbReference type="eggNOG" id="COG3266">
    <property type="taxonomic scope" value="Bacteria"/>
</dbReference>
<dbReference type="AlphaFoldDB" id="L0DKF1"/>
<dbReference type="HOGENOM" id="CLU_035408_0_0_0"/>
<feature type="region of interest" description="Disordered" evidence="1">
    <location>
        <begin position="390"/>
        <end position="446"/>
    </location>
</feature>
<dbReference type="OrthoDB" id="241105at2"/>
<evidence type="ECO:0000256" key="1">
    <source>
        <dbReference type="SAM" id="MobiDB-lite"/>
    </source>
</evidence>
<evidence type="ECO:0000313" key="3">
    <source>
        <dbReference type="EMBL" id="AGA29136.1"/>
    </source>
</evidence>
<feature type="compositionally biased region" description="Gly residues" evidence="1">
    <location>
        <begin position="493"/>
        <end position="510"/>
    </location>
</feature>
<dbReference type="Pfam" id="PF14238">
    <property type="entry name" value="DUF4340"/>
    <property type="match status" value="1"/>
</dbReference>
<proteinExistence type="predicted"/>
<feature type="domain" description="DUF4340" evidence="2">
    <location>
        <begin position="79"/>
        <end position="287"/>
    </location>
</feature>
<protein>
    <recommendedName>
        <fullName evidence="2">DUF4340 domain-containing protein</fullName>
    </recommendedName>
</protein>
<evidence type="ECO:0000259" key="2">
    <source>
        <dbReference type="Pfam" id="PF14238"/>
    </source>
</evidence>
<accession>L0DKF1</accession>
<dbReference type="STRING" id="886293.Sinac_4980"/>
<feature type="compositionally biased region" description="Basic and acidic residues" evidence="1">
    <location>
        <begin position="410"/>
        <end position="446"/>
    </location>
</feature>
<keyword evidence="4" id="KW-1185">Reference proteome</keyword>
<feature type="region of interest" description="Disordered" evidence="1">
    <location>
        <begin position="480"/>
        <end position="510"/>
    </location>
</feature>
<evidence type="ECO:0000313" key="4">
    <source>
        <dbReference type="Proteomes" id="UP000010798"/>
    </source>
</evidence>
<dbReference type="RefSeq" id="WP_015248244.1">
    <property type="nucleotide sequence ID" value="NC_019892.1"/>
</dbReference>
<sequence length="510" mass="55595">MKETTKTLIFVAVALLLTGAAFLRIPDRSAQDIAFVDAGQPFFPEFKDPFACTDLQVVDYEPSTATSSEFAVKFKDGKWVIPSHYDYPADAKDRLAKTASSVMDLNKDTIRSDRVEDQEEMGVVDPLDTKVTSLKGRGKRITLRDASEKVLADLIIGNEVRKEKDSPGGESATGQRYVRVPGQKRIYGVNVKADLSTKFADWIETNLLKLDASKVRKVVVDHHKVDPERGAIVPGDVLTLERKDASGPWTTDGVPDGKELDAEKLTAMTTALSDLKIVGVRPKPDGLSRELKVATDGEVKPTTRQALSSLVTKGFYPTAKGLYSNQGDVIVSTDEGVVYTLRYGEIVLASGLDLTKGADEAAAEKDKAKQPEGAAENRYLMVTVSFDPSLIPQPAPTEEPKAPLTLPEDPFQKAPDDPKRIAEEKEAKEKADREKADHDRKIADGQKRANELTERFAGWYYVTPGDSFKAVSLNRDTLIQDPKPKTAAPGGMPPGMGGFPHQGIPGFPGQ</sequence>
<dbReference type="InterPro" id="IPR025641">
    <property type="entry name" value="DUF4340"/>
</dbReference>